<protein>
    <submittedName>
        <fullName evidence="1">Uncharacterized protein</fullName>
    </submittedName>
</protein>
<keyword evidence="2" id="KW-1185">Reference proteome</keyword>
<evidence type="ECO:0000313" key="1">
    <source>
        <dbReference type="EMBL" id="EOB03749.1"/>
    </source>
</evidence>
<reference evidence="2" key="1">
    <citation type="journal article" date="2013" name="Nat. Genet.">
        <title>The duck genome and transcriptome provide insight into an avian influenza virus reservoir species.</title>
        <authorList>
            <person name="Huang Y."/>
            <person name="Li Y."/>
            <person name="Burt D.W."/>
            <person name="Chen H."/>
            <person name="Zhang Y."/>
            <person name="Qian W."/>
            <person name="Kim H."/>
            <person name="Gan S."/>
            <person name="Zhao Y."/>
            <person name="Li J."/>
            <person name="Yi K."/>
            <person name="Feng H."/>
            <person name="Zhu P."/>
            <person name="Li B."/>
            <person name="Liu Q."/>
            <person name="Fairley S."/>
            <person name="Magor K.E."/>
            <person name="Du Z."/>
            <person name="Hu X."/>
            <person name="Goodman L."/>
            <person name="Tafer H."/>
            <person name="Vignal A."/>
            <person name="Lee T."/>
            <person name="Kim K.W."/>
            <person name="Sheng Z."/>
            <person name="An Y."/>
            <person name="Searle S."/>
            <person name="Herrero J."/>
            <person name="Groenen M.A."/>
            <person name="Crooijmans R.P."/>
            <person name="Faraut T."/>
            <person name="Cai Q."/>
            <person name="Webster R.G."/>
            <person name="Aldridge J.R."/>
            <person name="Warren W.C."/>
            <person name="Bartschat S."/>
            <person name="Kehr S."/>
            <person name="Marz M."/>
            <person name="Stadler P.F."/>
            <person name="Smith J."/>
            <person name="Kraus R.H."/>
            <person name="Zhao Y."/>
            <person name="Ren L."/>
            <person name="Fei J."/>
            <person name="Morisson M."/>
            <person name="Kaiser P."/>
            <person name="Griffin D.K."/>
            <person name="Rao M."/>
            <person name="Pitel F."/>
            <person name="Wang J."/>
            <person name="Li N."/>
        </authorList>
    </citation>
    <scope>NUCLEOTIDE SEQUENCE [LARGE SCALE GENOMIC DNA]</scope>
</reference>
<sequence>MGGEGAAVQQGEERVLEGNGEGFVRMNLSSQCSERKQEVVGEDDSPFHLSLPLRTRPDVTACFSAEREVSSSAFDALTRTPFIVLLSNCVAVPVVARWHHQIDAKHSGVAAAAMSIVPKPLFRVLLVEHEAQGDKGVVLGQQLPSDARIHNPAVPGADLPSSLKVVGCDFGEGGTHFVGSAVVFHPGNAPETGAKPPIYLPSEGRLSVGSLPKNLGRKVHNNWKNTDPNPSHTQFIHVLRSENAFTTNSSLQTSFRAPSSSDSPDRSVIIRAILGHQAGRLLQLRMWLYVVCKGFLNKCLRPAGALGILVQTGGKKGEGIGFRAPENEATSFFIPFD</sequence>
<name>R0LDK2_ANAPL</name>
<dbReference type="EMBL" id="KB742833">
    <property type="protein sequence ID" value="EOB03749.1"/>
    <property type="molecule type" value="Genomic_DNA"/>
</dbReference>
<organism evidence="1 2">
    <name type="scientific">Anas platyrhynchos</name>
    <name type="common">Mallard</name>
    <name type="synonym">Anas boschas</name>
    <dbReference type="NCBI Taxonomy" id="8839"/>
    <lineage>
        <taxon>Eukaryota</taxon>
        <taxon>Metazoa</taxon>
        <taxon>Chordata</taxon>
        <taxon>Craniata</taxon>
        <taxon>Vertebrata</taxon>
        <taxon>Euteleostomi</taxon>
        <taxon>Archelosauria</taxon>
        <taxon>Archosauria</taxon>
        <taxon>Dinosauria</taxon>
        <taxon>Saurischia</taxon>
        <taxon>Theropoda</taxon>
        <taxon>Coelurosauria</taxon>
        <taxon>Aves</taxon>
        <taxon>Neognathae</taxon>
        <taxon>Galloanserae</taxon>
        <taxon>Anseriformes</taxon>
        <taxon>Anatidae</taxon>
        <taxon>Anatinae</taxon>
        <taxon>Anas</taxon>
    </lineage>
</organism>
<dbReference type="Proteomes" id="UP000296049">
    <property type="component" value="Unassembled WGS sequence"/>
</dbReference>
<dbReference type="AlphaFoldDB" id="R0LDK2"/>
<proteinExistence type="predicted"/>
<accession>R0LDK2</accession>
<evidence type="ECO:0000313" key="2">
    <source>
        <dbReference type="Proteomes" id="UP000296049"/>
    </source>
</evidence>
<gene>
    <name evidence="1" type="ORF">Anapl_00006</name>
</gene>